<evidence type="ECO:0000256" key="3">
    <source>
        <dbReference type="SAM" id="MobiDB-lite"/>
    </source>
</evidence>
<protein>
    <submittedName>
        <fullName evidence="5">Thioesterase family protein</fullName>
    </submittedName>
</protein>
<dbReference type="InterPro" id="IPR025540">
    <property type="entry name" value="FlK"/>
</dbReference>
<dbReference type="PANTHER" id="PTHR36934:SF1">
    <property type="entry name" value="THIOESTERASE DOMAIN-CONTAINING PROTEIN"/>
    <property type="match status" value="1"/>
</dbReference>
<feature type="active site" evidence="1">
    <location>
        <position position="42"/>
    </location>
</feature>
<evidence type="ECO:0000313" key="6">
    <source>
        <dbReference type="Proteomes" id="UP000824208"/>
    </source>
</evidence>
<evidence type="ECO:0000256" key="1">
    <source>
        <dbReference type="PIRSR" id="PIRSR014972-1"/>
    </source>
</evidence>
<gene>
    <name evidence="5" type="ORF">H9714_02280</name>
</gene>
<dbReference type="Proteomes" id="UP000824208">
    <property type="component" value="Unassembled WGS sequence"/>
</dbReference>
<dbReference type="Pfam" id="PF22636">
    <property type="entry name" value="FlK"/>
    <property type="match status" value="1"/>
</dbReference>
<feature type="region of interest" description="Disordered" evidence="3">
    <location>
        <begin position="1"/>
        <end position="25"/>
    </location>
</feature>
<organism evidence="5 6">
    <name type="scientific">Candidatus Flavonifractor intestinipullorum</name>
    <dbReference type="NCBI Taxonomy" id="2838587"/>
    <lineage>
        <taxon>Bacteria</taxon>
        <taxon>Bacillati</taxon>
        <taxon>Bacillota</taxon>
        <taxon>Clostridia</taxon>
        <taxon>Eubacteriales</taxon>
        <taxon>Oscillospiraceae</taxon>
        <taxon>Flavonifractor</taxon>
    </lineage>
</organism>
<evidence type="ECO:0000259" key="4">
    <source>
        <dbReference type="Pfam" id="PF22636"/>
    </source>
</evidence>
<feature type="domain" description="Fluoroacetyl-CoA-specific thioesterase-like" evidence="4">
    <location>
        <begin position="15"/>
        <end position="117"/>
    </location>
</feature>
<dbReference type="PANTHER" id="PTHR36934">
    <property type="entry name" value="BLR0278 PROTEIN"/>
    <property type="match status" value="1"/>
</dbReference>
<dbReference type="Gene3D" id="3.10.129.10">
    <property type="entry name" value="Hotdog Thioesterase"/>
    <property type="match status" value="1"/>
</dbReference>
<evidence type="ECO:0000256" key="2">
    <source>
        <dbReference type="PIRSR" id="PIRSR014972-2"/>
    </source>
</evidence>
<dbReference type="SUPFAM" id="SSF54637">
    <property type="entry name" value="Thioesterase/thiol ester dehydrase-isomerase"/>
    <property type="match status" value="1"/>
</dbReference>
<accession>A0A9D2MA07</accession>
<reference evidence="5" key="2">
    <citation type="submission" date="2021-04" db="EMBL/GenBank/DDBJ databases">
        <authorList>
            <person name="Gilroy R."/>
        </authorList>
    </citation>
    <scope>NUCLEOTIDE SEQUENCE</scope>
    <source>
        <strain evidence="5">CHK189-11263</strain>
    </source>
</reference>
<dbReference type="AlphaFoldDB" id="A0A9D2MA07"/>
<evidence type="ECO:0000313" key="5">
    <source>
        <dbReference type="EMBL" id="HJB56359.1"/>
    </source>
</evidence>
<feature type="binding site" evidence="2">
    <location>
        <position position="61"/>
    </location>
    <ligand>
        <name>CoA</name>
        <dbReference type="ChEBI" id="CHEBI:57287"/>
    </ligand>
</feature>
<dbReference type="PIRSF" id="PIRSF014972">
    <property type="entry name" value="FlK"/>
    <property type="match status" value="1"/>
</dbReference>
<sequence length="130" mass="13469">MSMELGRTGRAETTVTPDNTAAAMGSGSLPVFATPAMVALMEEAAVNACRGALDEGETTVGTRMEVSHDAASPLGMAVRAEAELTAVEGRKLTFSVRAYDAAGPIGGGVHQRFVVTAERFLAKTARRGEV</sequence>
<proteinExistence type="predicted"/>
<reference evidence="5" key="1">
    <citation type="journal article" date="2021" name="PeerJ">
        <title>Extensive microbial diversity within the chicken gut microbiome revealed by metagenomics and culture.</title>
        <authorList>
            <person name="Gilroy R."/>
            <person name="Ravi A."/>
            <person name="Getino M."/>
            <person name="Pursley I."/>
            <person name="Horton D.L."/>
            <person name="Alikhan N.F."/>
            <person name="Baker D."/>
            <person name="Gharbi K."/>
            <person name="Hall N."/>
            <person name="Watson M."/>
            <person name="Adriaenssens E.M."/>
            <person name="Foster-Nyarko E."/>
            <person name="Jarju S."/>
            <person name="Secka A."/>
            <person name="Antonio M."/>
            <person name="Oren A."/>
            <person name="Chaudhuri R.R."/>
            <person name="La Ragione R."/>
            <person name="Hildebrand F."/>
            <person name="Pallen M.J."/>
        </authorList>
    </citation>
    <scope>NUCLEOTIDE SEQUENCE</scope>
    <source>
        <strain evidence="5">CHK189-11263</strain>
    </source>
</reference>
<dbReference type="InterPro" id="IPR029069">
    <property type="entry name" value="HotDog_dom_sf"/>
</dbReference>
<feature type="binding site" evidence="2">
    <location>
        <position position="61"/>
    </location>
    <ligand>
        <name>substrate</name>
    </ligand>
</feature>
<dbReference type="InterPro" id="IPR054485">
    <property type="entry name" value="FlK-like_dom"/>
</dbReference>
<dbReference type="EMBL" id="DWYC01000027">
    <property type="protein sequence ID" value="HJB56359.1"/>
    <property type="molecule type" value="Genomic_DNA"/>
</dbReference>
<comment type="caution">
    <text evidence="5">The sequence shown here is derived from an EMBL/GenBank/DDBJ whole genome shotgun (WGS) entry which is preliminary data.</text>
</comment>
<feature type="binding site" evidence="2">
    <location>
        <position position="112"/>
    </location>
    <ligand>
        <name>substrate</name>
    </ligand>
</feature>
<name>A0A9D2MA07_9FIRM</name>
<feature type="active site" evidence="1">
    <location>
        <position position="34"/>
    </location>
</feature>
<feature type="active site" evidence="1">
    <location>
        <position position="68"/>
    </location>
</feature>